<accession>A0A8S9SZC5</accession>
<dbReference type="Proteomes" id="UP000029738">
    <property type="component" value="Unassembled WGS sequence"/>
</dbReference>
<evidence type="ECO:0000313" key="1">
    <source>
        <dbReference type="EMBL" id="KAF3885117.1"/>
    </source>
</evidence>
<organism evidence="1 2">
    <name type="scientific">Tolypothrix bouteillei VB521301</name>
    <dbReference type="NCBI Taxonomy" id="1479485"/>
    <lineage>
        <taxon>Bacteria</taxon>
        <taxon>Bacillati</taxon>
        <taxon>Cyanobacteriota</taxon>
        <taxon>Cyanophyceae</taxon>
        <taxon>Nostocales</taxon>
        <taxon>Tolypothrichaceae</taxon>
        <taxon>Tolypothrix</taxon>
    </lineage>
</organism>
<protein>
    <recommendedName>
        <fullName evidence="3">Type II toxin-antitoxin system RelE/ParE family toxin</fullName>
    </recommendedName>
</protein>
<dbReference type="EMBL" id="JHEG04000001">
    <property type="protein sequence ID" value="KAF3885117.1"/>
    <property type="molecule type" value="Genomic_DNA"/>
</dbReference>
<dbReference type="Gene3D" id="3.30.2310.20">
    <property type="entry name" value="RelE-like"/>
    <property type="match status" value="1"/>
</dbReference>
<proteinExistence type="predicted"/>
<keyword evidence="2" id="KW-1185">Reference proteome</keyword>
<reference evidence="1" key="1">
    <citation type="journal article" date="2015" name="Genome Announc.">
        <title>Draft Genome Sequence of Tolypothrix boutellei Strain VB521301.</title>
        <authorList>
            <person name="Chandrababunaidu M.M."/>
            <person name="Singh D."/>
            <person name="Sen D."/>
            <person name="Bhan S."/>
            <person name="Das S."/>
            <person name="Gupta A."/>
            <person name="Adhikary S.P."/>
            <person name="Tripathy S."/>
        </authorList>
    </citation>
    <scope>NUCLEOTIDE SEQUENCE</scope>
    <source>
        <strain evidence="1">VB521301</strain>
    </source>
</reference>
<sequence>MTGSTHFLIEESENFKRSFKKLAKVLGTNFIERIGDVLEGLIEDQYPINSRQEPLPSKIQLPEGWTFHKLELKVSKGASGQIRLMYLINANNCVIKLVWIYSHEQFSKRPGDKDIKSVIREILDC</sequence>
<evidence type="ECO:0000313" key="2">
    <source>
        <dbReference type="Proteomes" id="UP000029738"/>
    </source>
</evidence>
<gene>
    <name evidence="1" type="ORF">DA73_0400006295</name>
</gene>
<dbReference type="RefSeq" id="WP_038084780.1">
    <property type="nucleotide sequence ID" value="NZ_JHEG04000001.1"/>
</dbReference>
<dbReference type="AlphaFoldDB" id="A0A8S9SZC5"/>
<name>A0A8S9SZC5_9CYAN</name>
<dbReference type="InterPro" id="IPR035093">
    <property type="entry name" value="RelE/ParE_toxin_dom_sf"/>
</dbReference>
<reference evidence="1" key="2">
    <citation type="submission" date="2019-11" db="EMBL/GenBank/DDBJ databases">
        <title>Improved Assembly of Tolypothrix boutellei genome.</title>
        <authorList>
            <person name="Sarangi A.N."/>
            <person name="Mukherjee M."/>
            <person name="Ghosh S."/>
            <person name="Singh D."/>
            <person name="Das A."/>
            <person name="Kant S."/>
            <person name="Prusty A."/>
            <person name="Tripathy S."/>
        </authorList>
    </citation>
    <scope>NUCLEOTIDE SEQUENCE</scope>
    <source>
        <strain evidence="1">VB521301</strain>
    </source>
</reference>
<comment type="caution">
    <text evidence="1">The sequence shown here is derived from an EMBL/GenBank/DDBJ whole genome shotgun (WGS) entry which is preliminary data.</text>
</comment>
<evidence type="ECO:0008006" key="3">
    <source>
        <dbReference type="Google" id="ProtNLM"/>
    </source>
</evidence>